<feature type="domain" description="CpcD-like" evidence="7">
    <location>
        <begin position="17"/>
        <end position="75"/>
    </location>
</feature>
<evidence type="ECO:0000256" key="4">
    <source>
        <dbReference type="ARBA" id="ARBA00023078"/>
    </source>
</evidence>
<evidence type="ECO:0000256" key="1">
    <source>
        <dbReference type="ARBA" id="ARBA00004445"/>
    </source>
</evidence>
<evidence type="ECO:0000256" key="6">
    <source>
        <dbReference type="PROSITE-ProRule" id="PRU00771"/>
    </source>
</evidence>
<dbReference type="Proteomes" id="UP001525961">
    <property type="component" value="Unassembled WGS sequence"/>
</dbReference>
<dbReference type="Pfam" id="PF01383">
    <property type="entry name" value="CpcD"/>
    <property type="match status" value="1"/>
</dbReference>
<evidence type="ECO:0000256" key="2">
    <source>
        <dbReference type="ARBA" id="ARBA00022549"/>
    </source>
</evidence>
<keyword evidence="4" id="KW-0793">Thylakoid</keyword>
<name>A0ABT2N5D4_9CYAN</name>
<dbReference type="PROSITE" id="PS51441">
    <property type="entry name" value="CPCD_LIKE"/>
    <property type="match status" value="1"/>
</dbReference>
<keyword evidence="2" id="KW-0042">Antenna complex</keyword>
<dbReference type="RefSeq" id="WP_261196772.1">
    <property type="nucleotide sequence ID" value="NZ_JAMXFA010000010.1"/>
</dbReference>
<dbReference type="EMBL" id="JAMXFA010000010">
    <property type="protein sequence ID" value="MCT7977899.1"/>
    <property type="molecule type" value="Genomic_DNA"/>
</dbReference>
<organism evidence="8 9">
    <name type="scientific">Laspinema olomoucense D3b</name>
    <dbReference type="NCBI Taxonomy" id="2953688"/>
    <lineage>
        <taxon>Bacteria</taxon>
        <taxon>Bacillati</taxon>
        <taxon>Cyanobacteriota</taxon>
        <taxon>Cyanophyceae</taxon>
        <taxon>Oscillatoriophycideae</taxon>
        <taxon>Oscillatoriales</taxon>
        <taxon>Laspinemataceae</taxon>
        <taxon>Laspinema</taxon>
        <taxon>Laspinema olomoucense</taxon>
    </lineage>
</organism>
<evidence type="ECO:0000256" key="3">
    <source>
        <dbReference type="ARBA" id="ARBA00022738"/>
    </source>
</evidence>
<dbReference type="InterPro" id="IPR008213">
    <property type="entry name" value="CpcD-like_dom"/>
</dbReference>
<evidence type="ECO:0000313" key="9">
    <source>
        <dbReference type="Proteomes" id="UP001525961"/>
    </source>
</evidence>
<evidence type="ECO:0000259" key="7">
    <source>
        <dbReference type="PROSITE" id="PS51441"/>
    </source>
</evidence>
<evidence type="ECO:0000256" key="5">
    <source>
        <dbReference type="ARBA" id="ARBA00023136"/>
    </source>
</evidence>
<comment type="caution">
    <text evidence="8">The sequence shown here is derived from an EMBL/GenBank/DDBJ whole genome shotgun (WGS) entry which is preliminary data.</text>
</comment>
<sequence>MLGQVAGFNQSNTSAGNRFFRYEVTGLRQTDESDQSNYSIRKSGSVFMTVPYNRMNEEMQRITRLGGKIVSIHPLNVHGEQETHEGEGE</sequence>
<gene>
    <name evidence="8" type="ORF">NG792_09290</name>
</gene>
<dbReference type="SMART" id="SM01094">
    <property type="entry name" value="CpcD"/>
    <property type="match status" value="1"/>
</dbReference>
<keyword evidence="3 6" id="KW-0605">Phycobilisome</keyword>
<keyword evidence="9" id="KW-1185">Reference proteome</keyword>
<proteinExistence type="predicted"/>
<comment type="subcellular location">
    <subcellularLocation>
        <location evidence="1">Cellular thylakoid membrane</location>
        <topology evidence="1">Peripheral membrane protein</topology>
        <orientation evidence="1">Cytoplasmic side</orientation>
    </subcellularLocation>
</comment>
<evidence type="ECO:0000313" key="8">
    <source>
        <dbReference type="EMBL" id="MCT7977899.1"/>
    </source>
</evidence>
<protein>
    <submittedName>
        <fullName evidence="8">Phycobilisome linker polypeptide</fullName>
    </submittedName>
</protein>
<reference evidence="8 9" key="1">
    <citation type="journal article" date="2022" name="Front. Microbiol.">
        <title>High genomic differentiation and limited gene flow indicate recent cryptic speciation within the genus Laspinema (cyanobacteria).</title>
        <authorList>
            <person name="Stanojkovic A."/>
            <person name="Skoupy S."/>
            <person name="Skaloud P."/>
            <person name="Dvorak P."/>
        </authorList>
    </citation>
    <scope>NUCLEOTIDE SEQUENCE [LARGE SCALE GENOMIC DNA]</scope>
    <source>
        <strain evidence="8 9">D3b</strain>
    </source>
</reference>
<accession>A0ABT2N5D4</accession>
<keyword evidence="5" id="KW-0472">Membrane</keyword>